<dbReference type="Proteomes" id="UP000762676">
    <property type="component" value="Unassembled WGS sequence"/>
</dbReference>
<evidence type="ECO:0000313" key="2">
    <source>
        <dbReference type="EMBL" id="GFR99546.1"/>
    </source>
</evidence>
<evidence type="ECO:0000256" key="1">
    <source>
        <dbReference type="SAM" id="MobiDB-lite"/>
    </source>
</evidence>
<accession>A0AAV4HRZ8</accession>
<sequence>MPLRCKEKRKKMTCATILARPVQRIEEECKVPGFEYVCARPGQTMAKMETITFKRCKAALTSLAGLTMGDDDDDDDDGCGGDGDDDDEEDDDGDDDDGDDDDGSDDTIDNNCDDDNGYMYRQSNYDGVYGDDMKTMIRR</sequence>
<name>A0AAV4HRZ8_9GAST</name>
<feature type="compositionally biased region" description="Acidic residues" evidence="1">
    <location>
        <begin position="69"/>
        <end position="116"/>
    </location>
</feature>
<protein>
    <submittedName>
        <fullName evidence="2">Uncharacterized protein</fullName>
    </submittedName>
</protein>
<comment type="caution">
    <text evidence="2">The sequence shown here is derived from an EMBL/GenBank/DDBJ whole genome shotgun (WGS) entry which is preliminary data.</text>
</comment>
<gene>
    <name evidence="2" type="ORF">ElyMa_001048100</name>
</gene>
<dbReference type="AlphaFoldDB" id="A0AAV4HRZ8"/>
<feature type="region of interest" description="Disordered" evidence="1">
    <location>
        <begin position="66"/>
        <end position="139"/>
    </location>
</feature>
<proteinExistence type="predicted"/>
<reference evidence="2 3" key="1">
    <citation type="journal article" date="2021" name="Elife">
        <title>Chloroplast acquisition without the gene transfer in kleptoplastic sea slugs, Plakobranchus ocellatus.</title>
        <authorList>
            <person name="Maeda T."/>
            <person name="Takahashi S."/>
            <person name="Yoshida T."/>
            <person name="Shimamura S."/>
            <person name="Takaki Y."/>
            <person name="Nagai Y."/>
            <person name="Toyoda A."/>
            <person name="Suzuki Y."/>
            <person name="Arimoto A."/>
            <person name="Ishii H."/>
            <person name="Satoh N."/>
            <person name="Nishiyama T."/>
            <person name="Hasebe M."/>
            <person name="Maruyama T."/>
            <person name="Minagawa J."/>
            <person name="Obokata J."/>
            <person name="Shigenobu S."/>
        </authorList>
    </citation>
    <scope>NUCLEOTIDE SEQUENCE [LARGE SCALE GENOMIC DNA]</scope>
</reference>
<keyword evidence="3" id="KW-1185">Reference proteome</keyword>
<dbReference type="EMBL" id="BMAT01002127">
    <property type="protein sequence ID" value="GFR99546.1"/>
    <property type="molecule type" value="Genomic_DNA"/>
</dbReference>
<evidence type="ECO:0000313" key="3">
    <source>
        <dbReference type="Proteomes" id="UP000762676"/>
    </source>
</evidence>
<organism evidence="2 3">
    <name type="scientific">Elysia marginata</name>
    <dbReference type="NCBI Taxonomy" id="1093978"/>
    <lineage>
        <taxon>Eukaryota</taxon>
        <taxon>Metazoa</taxon>
        <taxon>Spiralia</taxon>
        <taxon>Lophotrochozoa</taxon>
        <taxon>Mollusca</taxon>
        <taxon>Gastropoda</taxon>
        <taxon>Heterobranchia</taxon>
        <taxon>Euthyneura</taxon>
        <taxon>Panpulmonata</taxon>
        <taxon>Sacoglossa</taxon>
        <taxon>Placobranchoidea</taxon>
        <taxon>Plakobranchidae</taxon>
        <taxon>Elysia</taxon>
    </lineage>
</organism>